<feature type="domain" description="Periplasmic copper-binding protein NosD beta helix" evidence="1">
    <location>
        <begin position="143"/>
        <end position="323"/>
    </location>
</feature>
<name>A0A9E8M038_9BACI</name>
<dbReference type="InterPro" id="IPR022441">
    <property type="entry name" value="Para_beta_helix_rpt-2"/>
</dbReference>
<dbReference type="EMBL" id="CP106877">
    <property type="protein sequence ID" value="WAA12988.1"/>
    <property type="molecule type" value="Genomic_DNA"/>
</dbReference>
<dbReference type="SUPFAM" id="SSF51126">
    <property type="entry name" value="Pectin lyase-like"/>
    <property type="match status" value="1"/>
</dbReference>
<dbReference type="Gene3D" id="2.160.20.10">
    <property type="entry name" value="Single-stranded right-handed beta-helix, Pectin lyase-like"/>
    <property type="match status" value="1"/>
</dbReference>
<reference evidence="2" key="1">
    <citation type="submission" date="2022-09" db="EMBL/GenBank/DDBJ databases">
        <title>Complete Genomes of Fervidibacillus albus and Fervidibacillus halotolerans isolated from tidal flat sediments.</title>
        <authorList>
            <person name="Kwon K.K."/>
            <person name="Yang S.-H."/>
            <person name="Park M.J."/>
            <person name="Oh H.-M."/>
        </authorList>
    </citation>
    <scope>NUCLEOTIDE SEQUENCE</scope>
    <source>
        <strain evidence="2">MEBiC13594</strain>
    </source>
</reference>
<dbReference type="KEGG" id="fhl:OE105_02355"/>
<evidence type="ECO:0000313" key="3">
    <source>
        <dbReference type="Proteomes" id="UP001164726"/>
    </source>
</evidence>
<dbReference type="InterPro" id="IPR007742">
    <property type="entry name" value="NosD_dom"/>
</dbReference>
<organism evidence="2 3">
    <name type="scientific">Fervidibacillus halotolerans</name>
    <dbReference type="NCBI Taxonomy" id="2980027"/>
    <lineage>
        <taxon>Bacteria</taxon>
        <taxon>Bacillati</taxon>
        <taxon>Bacillota</taxon>
        <taxon>Bacilli</taxon>
        <taxon>Bacillales</taxon>
        <taxon>Bacillaceae</taxon>
        <taxon>Fervidibacillus</taxon>
    </lineage>
</organism>
<protein>
    <submittedName>
        <fullName evidence="2">Right-handed parallel beta-helix repeat-containing protein</fullName>
    </submittedName>
</protein>
<dbReference type="Proteomes" id="UP001164726">
    <property type="component" value="Chromosome"/>
</dbReference>
<dbReference type="RefSeq" id="WP_275421122.1">
    <property type="nucleotide sequence ID" value="NZ_CP106877.1"/>
</dbReference>
<gene>
    <name evidence="2" type="ORF">OE105_02355</name>
</gene>
<dbReference type="Pfam" id="PF05048">
    <property type="entry name" value="NosD"/>
    <property type="match status" value="1"/>
</dbReference>
<evidence type="ECO:0000259" key="1">
    <source>
        <dbReference type="Pfam" id="PF05048"/>
    </source>
</evidence>
<dbReference type="InterPro" id="IPR012334">
    <property type="entry name" value="Pectin_lyas_fold"/>
</dbReference>
<dbReference type="AlphaFoldDB" id="A0A9E8M038"/>
<dbReference type="SMART" id="SM00710">
    <property type="entry name" value="PbH1"/>
    <property type="match status" value="8"/>
</dbReference>
<proteinExistence type="predicted"/>
<dbReference type="InterPro" id="IPR006626">
    <property type="entry name" value="PbH1"/>
</dbReference>
<accession>A0A9E8M038</accession>
<sequence length="409" mass="46214">MGRLRTLILVIAFFFLVTQREVYAENLQSLIDQTPDGGTIILEDKLYSEPISIDRPIRVIGQPNSGFQICSDTPAISISGEGVTIENVKIMRCLGESGSTAMFISGKNHHVTNMEIEAENVGILLEGVENSTFENIKLTGEGKRNGIEIWNSYYNIFQQNEIKNVTDGFYLESSPFNIFRQNYVEGSRYGLHIMYSDEVTVKENTFMDNVTGAMIMETENTVVENNLLGGNKKNVNAQGLLLYDVYHSTIKGNQIEDNRVGMFIENSEENAIVENRVYANFIGAQLNRAKNNTISHNSFILNINTIQGINSENNEIMNNFWEDASVLDTDGDGKSNLKYSADPFFLQLTEEADEYQLFFHHPGMVVLQKLLKSPEHLLLTDEKPLMEEVFVPNNNHHSNSGFIWFLSMT</sequence>
<evidence type="ECO:0000313" key="2">
    <source>
        <dbReference type="EMBL" id="WAA12988.1"/>
    </source>
</evidence>
<keyword evidence="3" id="KW-1185">Reference proteome</keyword>
<dbReference type="InterPro" id="IPR011050">
    <property type="entry name" value="Pectin_lyase_fold/virulence"/>
</dbReference>
<dbReference type="NCBIfam" id="TIGR03804">
    <property type="entry name" value="para_beta_helix"/>
    <property type="match status" value="3"/>
</dbReference>